<dbReference type="EMBL" id="FCOM02000002">
    <property type="protein sequence ID" value="SAL20120.1"/>
    <property type="molecule type" value="Genomic_DNA"/>
</dbReference>
<proteinExistence type="predicted"/>
<evidence type="ECO:0000256" key="2">
    <source>
        <dbReference type="SAM" id="SignalP"/>
    </source>
</evidence>
<protein>
    <recommendedName>
        <fullName evidence="5">Lipoprotein</fullName>
    </recommendedName>
</protein>
<name>A0A158FLV3_9BURK</name>
<evidence type="ECO:0000313" key="4">
    <source>
        <dbReference type="Proteomes" id="UP000055019"/>
    </source>
</evidence>
<evidence type="ECO:0000313" key="3">
    <source>
        <dbReference type="EMBL" id="SAL20120.1"/>
    </source>
</evidence>
<dbReference type="AlphaFoldDB" id="A0A158FLV3"/>
<feature type="chain" id="PRO_5007625844" description="Lipoprotein" evidence="2">
    <location>
        <begin position="28"/>
        <end position="150"/>
    </location>
</feature>
<gene>
    <name evidence="3" type="ORF">AWB74_00719</name>
</gene>
<feature type="region of interest" description="Disordered" evidence="1">
    <location>
        <begin position="102"/>
        <end position="150"/>
    </location>
</feature>
<sequence length="150" mass="15530">MKNMLRVMSIVVAFVLSMTLGMSGASAAGESASFRVALTVLDTCTVVSATPALNSTSSDLTVHCSGRTAPYVLQDGDFEPQFGKATRLLAGEGDIPVARYTLRHDTTQAESQASRKRAGPGAGKSANDDGAATRAPGDPLPEIVPTTVVF</sequence>
<evidence type="ECO:0008006" key="5">
    <source>
        <dbReference type="Google" id="ProtNLM"/>
    </source>
</evidence>
<keyword evidence="2" id="KW-0732">Signal</keyword>
<feature type="signal peptide" evidence="2">
    <location>
        <begin position="1"/>
        <end position="27"/>
    </location>
</feature>
<dbReference type="Proteomes" id="UP000055019">
    <property type="component" value="Unassembled WGS sequence"/>
</dbReference>
<accession>A0A158FLV3</accession>
<keyword evidence="4" id="KW-1185">Reference proteome</keyword>
<reference evidence="3" key="1">
    <citation type="submission" date="2016-01" db="EMBL/GenBank/DDBJ databases">
        <authorList>
            <person name="Peeters C."/>
        </authorList>
    </citation>
    <scope>NUCLEOTIDE SEQUENCE [LARGE SCALE GENOMIC DNA]</scope>
    <source>
        <strain evidence="3">LMG 29317</strain>
    </source>
</reference>
<dbReference type="OrthoDB" id="9838764at2"/>
<evidence type="ECO:0000256" key="1">
    <source>
        <dbReference type="SAM" id="MobiDB-lite"/>
    </source>
</evidence>
<comment type="caution">
    <text evidence="3">The sequence shown here is derived from an EMBL/GenBank/DDBJ whole genome shotgun (WGS) entry which is preliminary data.</text>
</comment>
<dbReference type="RefSeq" id="WP_061145400.1">
    <property type="nucleotide sequence ID" value="NZ_FCOM02000002.1"/>
</dbReference>
<organism evidence="3 4">
    <name type="scientific">Caballeronia arvi</name>
    <dbReference type="NCBI Taxonomy" id="1777135"/>
    <lineage>
        <taxon>Bacteria</taxon>
        <taxon>Pseudomonadati</taxon>
        <taxon>Pseudomonadota</taxon>
        <taxon>Betaproteobacteria</taxon>
        <taxon>Burkholderiales</taxon>
        <taxon>Burkholderiaceae</taxon>
        <taxon>Caballeronia</taxon>
    </lineage>
</organism>